<organism evidence="2">
    <name type="scientific">Paenibacillus sp. SYP-B3998</name>
    <dbReference type="NCBI Taxonomy" id="2678564"/>
    <lineage>
        <taxon>Bacteria</taxon>
        <taxon>Bacillati</taxon>
        <taxon>Bacillota</taxon>
        <taxon>Bacilli</taxon>
        <taxon>Bacillales</taxon>
        <taxon>Paenibacillaceae</taxon>
        <taxon>Paenibacillus</taxon>
    </lineage>
</organism>
<dbReference type="AlphaFoldDB" id="A0A6G4A592"/>
<evidence type="ECO:0000313" key="2">
    <source>
        <dbReference type="EMBL" id="NEW08991.1"/>
    </source>
</evidence>
<keyword evidence="1" id="KW-0732">Signal</keyword>
<evidence type="ECO:0000256" key="1">
    <source>
        <dbReference type="SAM" id="SignalP"/>
    </source>
</evidence>
<feature type="signal peptide" evidence="1">
    <location>
        <begin position="1"/>
        <end position="29"/>
    </location>
</feature>
<gene>
    <name evidence="2" type="ORF">GK047_23645</name>
</gene>
<proteinExistence type="predicted"/>
<dbReference type="RefSeq" id="WP_163952417.1">
    <property type="nucleotide sequence ID" value="NZ_JAAIKC010000012.1"/>
</dbReference>
<reference evidence="2" key="1">
    <citation type="submission" date="2020-02" db="EMBL/GenBank/DDBJ databases">
        <authorList>
            <person name="Shen X.-R."/>
            <person name="Zhang Y.-X."/>
        </authorList>
    </citation>
    <scope>NUCLEOTIDE SEQUENCE</scope>
    <source>
        <strain evidence="2">SYP-B3998</strain>
    </source>
</reference>
<dbReference type="EMBL" id="JAAIKC010000012">
    <property type="protein sequence ID" value="NEW08991.1"/>
    <property type="molecule type" value="Genomic_DNA"/>
</dbReference>
<accession>A0A6G4A592</accession>
<feature type="chain" id="PRO_5026009892" evidence="1">
    <location>
        <begin position="30"/>
        <end position="150"/>
    </location>
</feature>
<protein>
    <submittedName>
        <fullName evidence="2">Uncharacterized protein</fullName>
    </submittedName>
</protein>
<dbReference type="Gene3D" id="2.60.120.380">
    <property type="match status" value="1"/>
</dbReference>
<name>A0A6G4A592_9BACL</name>
<sequence length="150" mass="15813">MEKKKFGRKLLVGVLASAISLVGGTSAFAYDGFADSVRTAHPLNGPVGGISSLIQGSDDVDWYSWTNTGPTVYITATLQSPTGKNYDLHVAMMTNGINPTSIGAATDHGVGGADTFATAVIHSGTIYYQVRGQKGSDYDYNVPYTLNITN</sequence>
<comment type="caution">
    <text evidence="2">The sequence shown here is derived from an EMBL/GenBank/DDBJ whole genome shotgun (WGS) entry which is preliminary data.</text>
</comment>